<dbReference type="EMBL" id="OOIL02000426">
    <property type="protein sequence ID" value="VFQ64829.1"/>
    <property type="molecule type" value="Genomic_DNA"/>
</dbReference>
<dbReference type="InterPro" id="IPR019557">
    <property type="entry name" value="AminoTfrase-like_pln_mobile"/>
</dbReference>
<evidence type="ECO:0000313" key="2">
    <source>
        <dbReference type="EMBL" id="VFQ64829.1"/>
    </source>
</evidence>
<protein>
    <recommendedName>
        <fullName evidence="1">Aminotransferase-like plant mobile domain-containing protein</fullName>
    </recommendedName>
</protein>
<evidence type="ECO:0000259" key="1">
    <source>
        <dbReference type="Pfam" id="PF10536"/>
    </source>
</evidence>
<reference evidence="2 3" key="1">
    <citation type="submission" date="2018-04" db="EMBL/GenBank/DDBJ databases">
        <authorList>
            <person name="Vogel A."/>
        </authorList>
    </citation>
    <scope>NUCLEOTIDE SEQUENCE [LARGE SCALE GENOMIC DNA]</scope>
</reference>
<dbReference type="PANTHER" id="PTHR46033">
    <property type="entry name" value="PROTEIN MAIN-LIKE 2"/>
    <property type="match status" value="1"/>
</dbReference>
<dbReference type="GO" id="GO:0010073">
    <property type="term" value="P:meristem maintenance"/>
    <property type="evidence" value="ECO:0007669"/>
    <property type="project" value="InterPro"/>
</dbReference>
<dbReference type="AlphaFoldDB" id="A0A484KNU4"/>
<dbReference type="Pfam" id="PF10536">
    <property type="entry name" value="PMD"/>
    <property type="match status" value="1"/>
</dbReference>
<name>A0A484KNU4_9ASTE</name>
<dbReference type="InterPro" id="IPR044824">
    <property type="entry name" value="MAIN-like"/>
</dbReference>
<proteinExistence type="predicted"/>
<sequence length="132" mass="14362">MNAIVLIHIGDHSPEVNFRQHVRALMLKIMGGALFASTTGNKVNLCLLELLVGMTQEVRSRAIGSAALACLYSNLCRAALSDTAHIRGSLILLQIWAWERIPMCRPQGVHPPEYGRDAPNGASVTVSYHSTV</sequence>
<organism evidence="2 3">
    <name type="scientific">Cuscuta campestris</name>
    <dbReference type="NCBI Taxonomy" id="132261"/>
    <lineage>
        <taxon>Eukaryota</taxon>
        <taxon>Viridiplantae</taxon>
        <taxon>Streptophyta</taxon>
        <taxon>Embryophyta</taxon>
        <taxon>Tracheophyta</taxon>
        <taxon>Spermatophyta</taxon>
        <taxon>Magnoliopsida</taxon>
        <taxon>eudicotyledons</taxon>
        <taxon>Gunneridae</taxon>
        <taxon>Pentapetalae</taxon>
        <taxon>asterids</taxon>
        <taxon>lamiids</taxon>
        <taxon>Solanales</taxon>
        <taxon>Convolvulaceae</taxon>
        <taxon>Cuscuteae</taxon>
        <taxon>Cuscuta</taxon>
        <taxon>Cuscuta subgen. Grammica</taxon>
        <taxon>Cuscuta sect. Cleistogrammica</taxon>
    </lineage>
</organism>
<feature type="domain" description="Aminotransferase-like plant mobile" evidence="1">
    <location>
        <begin position="18"/>
        <end position="108"/>
    </location>
</feature>
<dbReference type="Proteomes" id="UP000595140">
    <property type="component" value="Unassembled WGS sequence"/>
</dbReference>
<dbReference type="OrthoDB" id="1716420at2759"/>
<dbReference type="PANTHER" id="PTHR46033:SF8">
    <property type="entry name" value="PROTEIN MAINTENANCE OF MERISTEMS-LIKE"/>
    <property type="match status" value="1"/>
</dbReference>
<gene>
    <name evidence="2" type="ORF">CCAM_LOCUS6605</name>
</gene>
<keyword evidence="3" id="KW-1185">Reference proteome</keyword>
<accession>A0A484KNU4</accession>
<evidence type="ECO:0000313" key="3">
    <source>
        <dbReference type="Proteomes" id="UP000595140"/>
    </source>
</evidence>